<evidence type="ECO:0000256" key="1">
    <source>
        <dbReference type="ARBA" id="ARBA00004477"/>
    </source>
</evidence>
<dbReference type="GO" id="GO:0034389">
    <property type="term" value="P:lipid droplet organization"/>
    <property type="evidence" value="ECO:0007669"/>
    <property type="project" value="InterPro"/>
</dbReference>
<sequence length="474" mass="53251">MPRTTRSAQRSARSSDDDDTVVESRTHAGAAHTHVACDGDAPERRAQGGAAQEPDYMFDGGRSGAPAHSALSTERLLTTMMESFARAQADTNRILVETLRSLHHNGNQWNPVTSTPTASPTANTFTTFGGNFSKCTARFDGQSRNAEVLEAFVDAVEVYKECAGVSNEHAVRGLSMLLTGDAAVWWRGARPSVGTWPDALARLRATYGIGWFWTLFMTLPYVFLTSYTTCCGKRNIIGMGHLSRLLVATVFWYTWTTVFNMIETNYGRCNTKLYDNKIMCLKNGHFWNGFDISGHCFILIYSSLVMIEEAKAINGWERIKDYIRDEKYARSIDDKSASINPLKNITSDELSALKVSYENYTPYVRAFLIGIALLQLLWDVMLVSTILYYHIMVEKFISGVIAILTWFVTYRVWYTIPNIYPNLPGEGIFKYNNKTKPVSTTPTYRKKSSTNGKHFMGMPINANQDSENGKEETK</sequence>
<dbReference type="AlphaFoldDB" id="A0A922M8P5"/>
<evidence type="ECO:0000256" key="9">
    <source>
        <dbReference type="SAM" id="Phobius"/>
    </source>
</evidence>
<dbReference type="PANTHER" id="PTHR23129:SF0">
    <property type="entry name" value="ACYL-COENZYME A DIPHOSPHATASE FITM2"/>
    <property type="match status" value="1"/>
</dbReference>
<proteinExistence type="inferred from homology"/>
<evidence type="ECO:0000313" key="11">
    <source>
        <dbReference type="Proteomes" id="UP000814243"/>
    </source>
</evidence>
<evidence type="ECO:0000256" key="4">
    <source>
        <dbReference type="ARBA" id="ARBA00022824"/>
    </source>
</evidence>
<dbReference type="HAMAP" id="MF_03230">
    <property type="entry name" value="FITM2"/>
    <property type="match status" value="1"/>
</dbReference>
<feature type="transmembrane region" description="Helical" evidence="9">
    <location>
        <begin position="396"/>
        <end position="414"/>
    </location>
</feature>
<evidence type="ECO:0000256" key="5">
    <source>
        <dbReference type="ARBA" id="ARBA00022989"/>
    </source>
</evidence>
<feature type="compositionally biased region" description="Low complexity" evidence="8">
    <location>
        <begin position="1"/>
        <end position="12"/>
    </location>
</feature>
<evidence type="ECO:0000256" key="6">
    <source>
        <dbReference type="ARBA" id="ARBA00023098"/>
    </source>
</evidence>
<dbReference type="Proteomes" id="UP000814243">
    <property type="component" value="Unassembled WGS sequence"/>
</dbReference>
<comment type="caution">
    <text evidence="10">The sequence shown here is derived from an EMBL/GenBank/DDBJ whole genome shotgun (WGS) entry which is preliminary data.</text>
</comment>
<evidence type="ECO:0000256" key="8">
    <source>
        <dbReference type="SAM" id="MobiDB-lite"/>
    </source>
</evidence>
<keyword evidence="6" id="KW-0443">Lipid metabolism</keyword>
<evidence type="ECO:0000256" key="2">
    <source>
        <dbReference type="ARBA" id="ARBA00022692"/>
    </source>
</evidence>
<evidence type="ECO:0000256" key="3">
    <source>
        <dbReference type="ARBA" id="ARBA00022801"/>
    </source>
</evidence>
<feature type="compositionally biased region" description="Basic and acidic residues" evidence="8">
    <location>
        <begin position="35"/>
        <end position="46"/>
    </location>
</feature>
<keyword evidence="7 9" id="KW-0472">Membrane</keyword>
<comment type="subcellular location">
    <subcellularLocation>
        <location evidence="1">Endoplasmic reticulum membrane</location>
        <topology evidence="1">Multi-pass membrane protein</topology>
    </subcellularLocation>
</comment>
<reference evidence="10" key="1">
    <citation type="journal article" date="2021" name="G3 (Bethesda)">
        <title>Genome and transcriptome analysis of the beet armyworm Spodoptera exigua reveals targets for pest control. .</title>
        <authorList>
            <person name="Simon S."/>
            <person name="Breeschoten T."/>
            <person name="Jansen H.J."/>
            <person name="Dirks R.P."/>
            <person name="Schranz M.E."/>
            <person name="Ros V.I.D."/>
        </authorList>
    </citation>
    <scope>NUCLEOTIDE SEQUENCE</scope>
    <source>
        <strain evidence="10">TB_SE_WUR_2020</strain>
    </source>
</reference>
<keyword evidence="4" id="KW-0256">Endoplasmic reticulum</keyword>
<feature type="transmembrane region" description="Helical" evidence="9">
    <location>
        <begin position="205"/>
        <end position="224"/>
    </location>
</feature>
<dbReference type="EMBL" id="JACEFF010000710">
    <property type="protein sequence ID" value="KAH9632457.1"/>
    <property type="molecule type" value="Genomic_DNA"/>
</dbReference>
<dbReference type="GO" id="GO:0005789">
    <property type="term" value="C:endoplasmic reticulum membrane"/>
    <property type="evidence" value="ECO:0007669"/>
    <property type="project" value="UniProtKB-SubCell"/>
</dbReference>
<name>A0A922M8P5_SPOEX</name>
<protein>
    <submittedName>
        <fullName evidence="10">Uncharacterized protein</fullName>
    </submittedName>
</protein>
<keyword evidence="3" id="KW-0378">Hydrolase</keyword>
<keyword evidence="2 9" id="KW-0812">Transmembrane</keyword>
<feature type="region of interest" description="Disordered" evidence="8">
    <location>
        <begin position="1"/>
        <end position="67"/>
    </location>
</feature>
<evidence type="ECO:0000256" key="7">
    <source>
        <dbReference type="ARBA" id="ARBA00023136"/>
    </source>
</evidence>
<keyword evidence="5 9" id="KW-1133">Transmembrane helix</keyword>
<feature type="transmembrane region" description="Helical" evidence="9">
    <location>
        <begin position="366"/>
        <end position="389"/>
    </location>
</feature>
<dbReference type="InterPro" id="IPR019388">
    <property type="entry name" value="FIT"/>
</dbReference>
<feature type="transmembrane region" description="Helical" evidence="9">
    <location>
        <begin position="236"/>
        <end position="255"/>
    </location>
</feature>
<dbReference type="InterPro" id="IPR046401">
    <property type="entry name" value="FITM1/2"/>
</dbReference>
<dbReference type="PANTHER" id="PTHR23129">
    <property type="entry name" value="ACYL-COENZYME A DIPHOSPHATASE FITM2"/>
    <property type="match status" value="1"/>
</dbReference>
<gene>
    <name evidence="10" type="ORF">HF086_014541</name>
</gene>
<accession>A0A922M8P5</accession>
<dbReference type="GO" id="GO:0010945">
    <property type="term" value="F:coenzyme A diphosphatase activity"/>
    <property type="evidence" value="ECO:0007669"/>
    <property type="project" value="InterPro"/>
</dbReference>
<evidence type="ECO:0000313" key="10">
    <source>
        <dbReference type="EMBL" id="KAH9632457.1"/>
    </source>
</evidence>
<dbReference type="GO" id="GO:0008654">
    <property type="term" value="P:phospholipid biosynthetic process"/>
    <property type="evidence" value="ECO:0007669"/>
    <property type="project" value="TreeGrafter"/>
</dbReference>
<organism evidence="10 11">
    <name type="scientific">Spodoptera exigua</name>
    <name type="common">Beet armyworm</name>
    <name type="synonym">Noctua fulgens</name>
    <dbReference type="NCBI Taxonomy" id="7107"/>
    <lineage>
        <taxon>Eukaryota</taxon>
        <taxon>Metazoa</taxon>
        <taxon>Ecdysozoa</taxon>
        <taxon>Arthropoda</taxon>
        <taxon>Hexapoda</taxon>
        <taxon>Insecta</taxon>
        <taxon>Pterygota</taxon>
        <taxon>Neoptera</taxon>
        <taxon>Endopterygota</taxon>
        <taxon>Lepidoptera</taxon>
        <taxon>Glossata</taxon>
        <taxon>Ditrysia</taxon>
        <taxon>Noctuoidea</taxon>
        <taxon>Noctuidae</taxon>
        <taxon>Amphipyrinae</taxon>
        <taxon>Spodoptera</taxon>
    </lineage>
</organism>
<dbReference type="Pfam" id="PF10261">
    <property type="entry name" value="FIT"/>
    <property type="match status" value="1"/>
</dbReference>
<dbReference type="GO" id="GO:0019915">
    <property type="term" value="P:lipid storage"/>
    <property type="evidence" value="ECO:0007669"/>
    <property type="project" value="InterPro"/>
</dbReference>